<gene>
    <name evidence="2" type="ORF">GCM10009733_106930</name>
</gene>
<protein>
    <recommendedName>
        <fullName evidence="4">Secreted peptide</fullName>
    </recommendedName>
</protein>
<reference evidence="3" key="1">
    <citation type="journal article" date="2019" name="Int. J. Syst. Evol. Microbiol.">
        <title>The Global Catalogue of Microorganisms (GCM) 10K type strain sequencing project: providing services to taxonomists for standard genome sequencing and annotation.</title>
        <authorList>
            <consortium name="The Broad Institute Genomics Platform"/>
            <consortium name="The Broad Institute Genome Sequencing Center for Infectious Disease"/>
            <person name="Wu L."/>
            <person name="Ma J."/>
        </authorList>
    </citation>
    <scope>NUCLEOTIDE SEQUENCE [LARGE SCALE GENOMIC DNA]</scope>
    <source>
        <strain evidence="3">JCM 13929</strain>
    </source>
</reference>
<evidence type="ECO:0000256" key="1">
    <source>
        <dbReference type="SAM" id="MobiDB-lite"/>
    </source>
</evidence>
<accession>A0ABP4TTW7</accession>
<organism evidence="2 3">
    <name type="scientific">Nonomuraea maheshkhaliensis</name>
    <dbReference type="NCBI Taxonomy" id="419590"/>
    <lineage>
        <taxon>Bacteria</taxon>
        <taxon>Bacillati</taxon>
        <taxon>Actinomycetota</taxon>
        <taxon>Actinomycetes</taxon>
        <taxon>Streptosporangiales</taxon>
        <taxon>Streptosporangiaceae</taxon>
        <taxon>Nonomuraea</taxon>
    </lineage>
</organism>
<evidence type="ECO:0008006" key="4">
    <source>
        <dbReference type="Google" id="ProtNLM"/>
    </source>
</evidence>
<dbReference type="EMBL" id="BAAAMU010000195">
    <property type="protein sequence ID" value="GAA1693725.1"/>
    <property type="molecule type" value="Genomic_DNA"/>
</dbReference>
<dbReference type="Proteomes" id="UP001500064">
    <property type="component" value="Unassembled WGS sequence"/>
</dbReference>
<dbReference type="RefSeq" id="WP_346115019.1">
    <property type="nucleotide sequence ID" value="NZ_BAAAMU010000195.1"/>
</dbReference>
<name>A0ABP4TTW7_9ACTN</name>
<evidence type="ECO:0000313" key="3">
    <source>
        <dbReference type="Proteomes" id="UP001500064"/>
    </source>
</evidence>
<keyword evidence="3" id="KW-1185">Reference proteome</keyword>
<evidence type="ECO:0000313" key="2">
    <source>
        <dbReference type="EMBL" id="GAA1693725.1"/>
    </source>
</evidence>
<sequence>MDQSVLLMLVLLGALVTVPVPPFVPNVDVPPGIVLPLLLPPLPAPLLPPCCTRPSSAPRGGSSRRAGSRSSCSPWRSSS</sequence>
<proteinExistence type="predicted"/>
<comment type="caution">
    <text evidence="2">The sequence shown here is derived from an EMBL/GenBank/DDBJ whole genome shotgun (WGS) entry which is preliminary data.</text>
</comment>
<feature type="region of interest" description="Disordered" evidence="1">
    <location>
        <begin position="53"/>
        <end position="79"/>
    </location>
</feature>